<reference evidence="3 4" key="1">
    <citation type="submission" date="2016-10" db="EMBL/GenBank/DDBJ databases">
        <authorList>
            <person name="Varghese N."/>
            <person name="Submissions S."/>
        </authorList>
    </citation>
    <scope>NUCLEOTIDE SEQUENCE [LARGE SCALE GENOMIC DNA]</scope>
    <source>
        <strain evidence="4">YIM D21,KCTC 23444,ACCC 10710</strain>
    </source>
</reference>
<dbReference type="GO" id="GO:0016747">
    <property type="term" value="F:acyltransferase activity, transferring groups other than amino-acyl groups"/>
    <property type="evidence" value="ECO:0007669"/>
    <property type="project" value="InterPro"/>
</dbReference>
<dbReference type="Pfam" id="PF18014">
    <property type="entry name" value="Acetyltransf_18"/>
    <property type="match status" value="1"/>
</dbReference>
<dbReference type="Gene3D" id="3.40.630.90">
    <property type="match status" value="1"/>
</dbReference>
<protein>
    <recommendedName>
        <fullName evidence="2">N-acetyltransferase domain-containing protein</fullName>
    </recommendedName>
</protein>
<proteinExistence type="predicted"/>
<dbReference type="InterPro" id="IPR041496">
    <property type="entry name" value="YitH/HolE_GNAT"/>
</dbReference>
<dbReference type="PROSITE" id="PS51186">
    <property type="entry name" value="GNAT"/>
    <property type="match status" value="1"/>
</dbReference>
<dbReference type="AlphaFoldDB" id="A0A1I1TK06"/>
<dbReference type="InterPro" id="IPR052729">
    <property type="entry name" value="Acyl/Acetyltrans_Enzymes"/>
</dbReference>
<evidence type="ECO:0000313" key="4">
    <source>
        <dbReference type="Proteomes" id="UP000325289"/>
    </source>
</evidence>
<evidence type="ECO:0000256" key="1">
    <source>
        <dbReference type="SAM" id="MobiDB-lite"/>
    </source>
</evidence>
<keyword evidence="4" id="KW-1185">Reference proteome</keyword>
<organism evidence="3 4">
    <name type="scientific">Roseivivax sediminis</name>
    <dbReference type="NCBI Taxonomy" id="936889"/>
    <lineage>
        <taxon>Bacteria</taxon>
        <taxon>Pseudomonadati</taxon>
        <taxon>Pseudomonadota</taxon>
        <taxon>Alphaproteobacteria</taxon>
        <taxon>Rhodobacterales</taxon>
        <taxon>Roseobacteraceae</taxon>
        <taxon>Roseivivax</taxon>
    </lineage>
</organism>
<dbReference type="InterPro" id="IPR000182">
    <property type="entry name" value="GNAT_dom"/>
</dbReference>
<sequence length="313" mass="34931">MRRKTQETRHAADEDHEGRSSSEERPDLRIDSYDARVLEISYAHIELLHELTIGVFWPHRRDDLRFFVDLGCGYVAVDAIGRPMASAMAFGDGEEVNFLGMMVTPPRLQSHGAGRWLLRRLMEERPGVDMRLSATRSGYRLYESAGFIPVDVIRQHQGIVTRVEAPCAAEGVTVRKMRTEDHSAVRALDLVAFGAGRQRTLEYLLAMTEGVVAVRDNEPCGYALCRRFGRGEVIGPLVADDEQVAMMLAAPFVQRAEGRFLRIDTPDRGERFGGFLAAAGMGVFDTVTEMYIGNDRRPREGVRIFGLAAQSLG</sequence>
<dbReference type="InterPro" id="IPR016181">
    <property type="entry name" value="Acyl_CoA_acyltransferase"/>
</dbReference>
<gene>
    <name evidence="3" type="ORF">SAMN04515678_101563</name>
</gene>
<evidence type="ECO:0000313" key="3">
    <source>
        <dbReference type="EMBL" id="SFD55820.1"/>
    </source>
</evidence>
<accession>A0A1I1TK06</accession>
<dbReference type="PANTHER" id="PTHR47237">
    <property type="entry name" value="SLL0310 PROTEIN"/>
    <property type="match status" value="1"/>
</dbReference>
<dbReference type="SUPFAM" id="SSF55729">
    <property type="entry name" value="Acyl-CoA N-acyltransferases (Nat)"/>
    <property type="match status" value="1"/>
</dbReference>
<dbReference type="PANTHER" id="PTHR47237:SF2">
    <property type="entry name" value="BLL4206 PROTEIN"/>
    <property type="match status" value="1"/>
</dbReference>
<feature type="region of interest" description="Disordered" evidence="1">
    <location>
        <begin position="1"/>
        <end position="26"/>
    </location>
</feature>
<dbReference type="Proteomes" id="UP000325289">
    <property type="component" value="Unassembled WGS sequence"/>
</dbReference>
<dbReference type="Gene3D" id="3.40.630.30">
    <property type="match status" value="1"/>
</dbReference>
<evidence type="ECO:0000259" key="2">
    <source>
        <dbReference type="PROSITE" id="PS51186"/>
    </source>
</evidence>
<dbReference type="EMBL" id="FOMS01000001">
    <property type="protein sequence ID" value="SFD55820.1"/>
    <property type="molecule type" value="Genomic_DNA"/>
</dbReference>
<feature type="domain" description="N-acetyltransferase" evidence="2">
    <location>
        <begin position="35"/>
        <end position="170"/>
    </location>
</feature>
<name>A0A1I1TK06_9RHOB</name>